<dbReference type="EMBL" id="BANB01000228">
    <property type="protein sequence ID" value="GAN77068.1"/>
    <property type="molecule type" value="Genomic_DNA"/>
</dbReference>
<accession>A0A0D6P781</accession>
<protein>
    <submittedName>
        <fullName evidence="4">Nitroreductase</fullName>
    </submittedName>
</protein>
<name>A0A0D6P781_9PROT</name>
<evidence type="ECO:0000256" key="2">
    <source>
        <dbReference type="ARBA" id="ARBA00023002"/>
    </source>
</evidence>
<reference evidence="4 5" key="1">
    <citation type="submission" date="2012-11" db="EMBL/GenBank/DDBJ databases">
        <title>Whole genome sequence of Acidisphaera rubrifaciens HS-AP3.</title>
        <authorList>
            <person name="Azuma Y."/>
            <person name="Higashiura N."/>
            <person name="Hirakawa H."/>
            <person name="Matsushita K."/>
        </authorList>
    </citation>
    <scope>NUCLEOTIDE SEQUENCE [LARGE SCALE GENOMIC DNA]</scope>
    <source>
        <strain evidence="4 5">HS-AP3</strain>
    </source>
</reference>
<keyword evidence="2" id="KW-0560">Oxidoreductase</keyword>
<comment type="caution">
    <text evidence="4">The sequence shown here is derived from an EMBL/GenBank/DDBJ whole genome shotgun (WGS) entry which is preliminary data.</text>
</comment>
<dbReference type="InterPro" id="IPR029479">
    <property type="entry name" value="Nitroreductase"/>
</dbReference>
<keyword evidence="5" id="KW-1185">Reference proteome</keyword>
<gene>
    <name evidence="4" type="ORF">Asru_0228_02</name>
</gene>
<evidence type="ECO:0000256" key="1">
    <source>
        <dbReference type="ARBA" id="ARBA00007118"/>
    </source>
</evidence>
<evidence type="ECO:0000259" key="3">
    <source>
        <dbReference type="Pfam" id="PF00881"/>
    </source>
</evidence>
<dbReference type="OrthoDB" id="9802510at2"/>
<dbReference type="CDD" id="cd02138">
    <property type="entry name" value="TdsD-like"/>
    <property type="match status" value="1"/>
</dbReference>
<sequence>MTAHALEGIGGAARHAVTDAPLLAAIAARWSPRAFDPDRPLTASDLRPLLEAARWAASSNNLQPWRLAWALRGEAAFGRILGCLSEGNRTWAHRAGALLIGCTVLARPNGAPNRHAAHDLGQSLAQLAIQATADGIALHMMGGFDAAAARAALAVPDGIEPYTAVALGWPGDPALLDDALRARETAPRTRLSLDEVAPHGGWGG</sequence>
<evidence type="ECO:0000313" key="5">
    <source>
        <dbReference type="Proteomes" id="UP000032680"/>
    </source>
</evidence>
<evidence type="ECO:0000313" key="4">
    <source>
        <dbReference type="EMBL" id="GAN77068.1"/>
    </source>
</evidence>
<dbReference type="PANTHER" id="PTHR43673:SF10">
    <property type="entry name" value="NADH DEHYDROGENASE_NAD(P)H NITROREDUCTASE XCC3605-RELATED"/>
    <property type="match status" value="1"/>
</dbReference>
<comment type="similarity">
    <text evidence="1">Belongs to the nitroreductase family.</text>
</comment>
<proteinExistence type="inferred from homology"/>
<dbReference type="InterPro" id="IPR000415">
    <property type="entry name" value="Nitroreductase-like"/>
</dbReference>
<dbReference type="GO" id="GO:0016491">
    <property type="term" value="F:oxidoreductase activity"/>
    <property type="evidence" value="ECO:0007669"/>
    <property type="project" value="UniProtKB-KW"/>
</dbReference>
<dbReference type="SUPFAM" id="SSF55469">
    <property type="entry name" value="FMN-dependent nitroreductase-like"/>
    <property type="match status" value="1"/>
</dbReference>
<dbReference type="Gene3D" id="3.40.109.10">
    <property type="entry name" value="NADH Oxidase"/>
    <property type="match status" value="1"/>
</dbReference>
<dbReference type="RefSeq" id="WP_084623319.1">
    <property type="nucleotide sequence ID" value="NZ_BANB01000228.1"/>
</dbReference>
<organism evidence="4 5">
    <name type="scientific">Acidisphaera rubrifaciens HS-AP3</name>
    <dbReference type="NCBI Taxonomy" id="1231350"/>
    <lineage>
        <taxon>Bacteria</taxon>
        <taxon>Pseudomonadati</taxon>
        <taxon>Pseudomonadota</taxon>
        <taxon>Alphaproteobacteria</taxon>
        <taxon>Acetobacterales</taxon>
        <taxon>Acetobacteraceae</taxon>
        <taxon>Acidisphaera</taxon>
    </lineage>
</organism>
<dbReference type="AlphaFoldDB" id="A0A0D6P781"/>
<dbReference type="Pfam" id="PF00881">
    <property type="entry name" value="Nitroreductase"/>
    <property type="match status" value="1"/>
</dbReference>
<dbReference type="Proteomes" id="UP000032680">
    <property type="component" value="Unassembled WGS sequence"/>
</dbReference>
<dbReference type="PANTHER" id="PTHR43673">
    <property type="entry name" value="NAD(P)H NITROREDUCTASE YDGI-RELATED"/>
    <property type="match status" value="1"/>
</dbReference>
<feature type="domain" description="Nitroreductase" evidence="3">
    <location>
        <begin position="26"/>
        <end position="72"/>
    </location>
</feature>